<gene>
    <name evidence="1" type="ORF">DPMN_059893</name>
</gene>
<reference evidence="1" key="1">
    <citation type="journal article" date="2019" name="bioRxiv">
        <title>The Genome of the Zebra Mussel, Dreissena polymorpha: A Resource for Invasive Species Research.</title>
        <authorList>
            <person name="McCartney M.A."/>
            <person name="Auch B."/>
            <person name="Kono T."/>
            <person name="Mallez S."/>
            <person name="Zhang Y."/>
            <person name="Obille A."/>
            <person name="Becker A."/>
            <person name="Abrahante J.E."/>
            <person name="Garbe J."/>
            <person name="Badalamenti J.P."/>
            <person name="Herman A."/>
            <person name="Mangelson H."/>
            <person name="Liachko I."/>
            <person name="Sullivan S."/>
            <person name="Sone E.D."/>
            <person name="Koren S."/>
            <person name="Silverstein K.A.T."/>
            <person name="Beckman K.B."/>
            <person name="Gohl D.M."/>
        </authorList>
    </citation>
    <scope>NUCLEOTIDE SEQUENCE</scope>
    <source>
        <strain evidence="1">Duluth1</strain>
        <tissue evidence="1">Whole animal</tissue>
    </source>
</reference>
<proteinExistence type="predicted"/>
<reference evidence="1" key="2">
    <citation type="submission" date="2020-11" db="EMBL/GenBank/DDBJ databases">
        <authorList>
            <person name="McCartney M.A."/>
            <person name="Auch B."/>
            <person name="Kono T."/>
            <person name="Mallez S."/>
            <person name="Becker A."/>
            <person name="Gohl D.M."/>
            <person name="Silverstein K.A.T."/>
            <person name="Koren S."/>
            <person name="Bechman K.B."/>
            <person name="Herman A."/>
            <person name="Abrahante J.E."/>
            <person name="Garbe J."/>
        </authorList>
    </citation>
    <scope>NUCLEOTIDE SEQUENCE</scope>
    <source>
        <strain evidence="1">Duluth1</strain>
        <tissue evidence="1">Whole animal</tissue>
    </source>
</reference>
<protein>
    <submittedName>
        <fullName evidence="1">Uncharacterized protein</fullName>
    </submittedName>
</protein>
<keyword evidence="2" id="KW-1185">Reference proteome</keyword>
<evidence type="ECO:0000313" key="2">
    <source>
        <dbReference type="Proteomes" id="UP000828390"/>
    </source>
</evidence>
<organism evidence="1 2">
    <name type="scientific">Dreissena polymorpha</name>
    <name type="common">Zebra mussel</name>
    <name type="synonym">Mytilus polymorpha</name>
    <dbReference type="NCBI Taxonomy" id="45954"/>
    <lineage>
        <taxon>Eukaryota</taxon>
        <taxon>Metazoa</taxon>
        <taxon>Spiralia</taxon>
        <taxon>Lophotrochozoa</taxon>
        <taxon>Mollusca</taxon>
        <taxon>Bivalvia</taxon>
        <taxon>Autobranchia</taxon>
        <taxon>Heteroconchia</taxon>
        <taxon>Euheterodonta</taxon>
        <taxon>Imparidentia</taxon>
        <taxon>Neoheterodontei</taxon>
        <taxon>Myida</taxon>
        <taxon>Dreissenoidea</taxon>
        <taxon>Dreissenidae</taxon>
        <taxon>Dreissena</taxon>
    </lineage>
</organism>
<evidence type="ECO:0000313" key="1">
    <source>
        <dbReference type="EMBL" id="KAH3717115.1"/>
    </source>
</evidence>
<dbReference type="Proteomes" id="UP000828390">
    <property type="component" value="Unassembled WGS sequence"/>
</dbReference>
<name>A0A9D4C4L6_DREPO</name>
<dbReference type="AlphaFoldDB" id="A0A9D4C4L6"/>
<accession>A0A9D4C4L6</accession>
<comment type="caution">
    <text evidence="1">The sequence shown here is derived from an EMBL/GenBank/DDBJ whole genome shotgun (WGS) entry which is preliminary data.</text>
</comment>
<dbReference type="EMBL" id="JAIWYP010000013">
    <property type="protein sequence ID" value="KAH3717115.1"/>
    <property type="molecule type" value="Genomic_DNA"/>
</dbReference>
<sequence length="75" mass="7812">MEHSVRLGTVGRSRTASVEIDLVPVALLHRVGVGKVRLTMTFFSPPVLDHVAPATGQSLPGLVTGQLTTSPGTGH</sequence>